<feature type="region of interest" description="Disordered" evidence="1">
    <location>
        <begin position="1"/>
        <end position="71"/>
    </location>
</feature>
<protein>
    <submittedName>
        <fullName evidence="2">Uncharacterized protein</fullName>
    </submittedName>
</protein>
<feature type="region of interest" description="Disordered" evidence="1">
    <location>
        <begin position="153"/>
        <end position="181"/>
    </location>
</feature>
<proteinExistence type="predicted"/>
<name>A0ABR2UGX2_9PEZI</name>
<evidence type="ECO:0000313" key="3">
    <source>
        <dbReference type="Proteomes" id="UP001408356"/>
    </source>
</evidence>
<evidence type="ECO:0000313" key="2">
    <source>
        <dbReference type="EMBL" id="KAK9413875.1"/>
    </source>
</evidence>
<reference evidence="2 3" key="1">
    <citation type="journal article" date="2024" name="J. Plant Pathol.">
        <title>Sequence and assembly of the genome of Seiridium unicorne, isolate CBS 538.82, causal agent of cypress canker disease.</title>
        <authorList>
            <person name="Scali E."/>
            <person name="Rocca G.D."/>
            <person name="Danti R."/>
            <person name="Garbelotto M."/>
            <person name="Barberini S."/>
            <person name="Baroncelli R."/>
            <person name="Emiliani G."/>
        </authorList>
    </citation>
    <scope>NUCLEOTIDE SEQUENCE [LARGE SCALE GENOMIC DNA]</scope>
    <source>
        <strain evidence="2 3">BM-138-508</strain>
    </source>
</reference>
<dbReference type="SUPFAM" id="SSF57903">
    <property type="entry name" value="FYVE/PHD zinc finger"/>
    <property type="match status" value="2"/>
</dbReference>
<dbReference type="InterPro" id="IPR011011">
    <property type="entry name" value="Znf_FYVE_PHD"/>
</dbReference>
<evidence type="ECO:0000256" key="1">
    <source>
        <dbReference type="SAM" id="MobiDB-lite"/>
    </source>
</evidence>
<dbReference type="Proteomes" id="UP001408356">
    <property type="component" value="Unassembled WGS sequence"/>
</dbReference>
<feature type="compositionally biased region" description="Basic and acidic residues" evidence="1">
    <location>
        <begin position="8"/>
        <end position="22"/>
    </location>
</feature>
<gene>
    <name evidence="2" type="ORF">SUNI508_11571</name>
</gene>
<dbReference type="InterPro" id="IPR013083">
    <property type="entry name" value="Znf_RING/FYVE/PHD"/>
</dbReference>
<accession>A0ABR2UGX2</accession>
<keyword evidence="3" id="KW-1185">Reference proteome</keyword>
<dbReference type="Gene3D" id="3.30.40.10">
    <property type="entry name" value="Zinc/RING finger domain, C3HC4 (zinc finger)"/>
    <property type="match status" value="1"/>
</dbReference>
<feature type="compositionally biased region" description="Acidic residues" evidence="1">
    <location>
        <begin position="50"/>
        <end position="61"/>
    </location>
</feature>
<organism evidence="2 3">
    <name type="scientific">Seiridium unicorne</name>
    <dbReference type="NCBI Taxonomy" id="138068"/>
    <lineage>
        <taxon>Eukaryota</taxon>
        <taxon>Fungi</taxon>
        <taxon>Dikarya</taxon>
        <taxon>Ascomycota</taxon>
        <taxon>Pezizomycotina</taxon>
        <taxon>Sordariomycetes</taxon>
        <taxon>Xylariomycetidae</taxon>
        <taxon>Amphisphaeriales</taxon>
        <taxon>Sporocadaceae</taxon>
        <taxon>Seiridium</taxon>
    </lineage>
</organism>
<sequence>MSASNTRRTSEIEGKEARDRKGFLTRMKTILKKSGDSSSSRKHRTMPETQPEDTEPVEESTESPSQGLAWDCPQYEGATRIPRSQVHEERAQRLSANYGVGIEPSEWHSADGDVFRVEKPVRVRVHRDCHRCQTSFGANNKCPGCDHHYCSKCGRNPPKRTESQKQASRQKREQTAQKQQEFAPIIPDYGLSEPIVVTRPSKTGGQPLVHKTVLHASVKDVAIGGVTIAPRLREFHKKKKYPYGYPGDEAGPNSPTFHECHECHEKFPPNAADGAPCENCSHQKCSDCPRTRRTRVDEEPNLDILRSISNRFEQLDLSGQPQ</sequence>
<comment type="caution">
    <text evidence="2">The sequence shown here is derived from an EMBL/GenBank/DDBJ whole genome shotgun (WGS) entry which is preliminary data.</text>
</comment>
<dbReference type="EMBL" id="JARVKF010000433">
    <property type="protein sequence ID" value="KAK9413875.1"/>
    <property type="molecule type" value="Genomic_DNA"/>
</dbReference>